<keyword evidence="1" id="KW-0732">Signal</keyword>
<evidence type="ECO:0008006" key="4">
    <source>
        <dbReference type="Google" id="ProtNLM"/>
    </source>
</evidence>
<dbReference type="AlphaFoldDB" id="A0AAE1R3I1"/>
<dbReference type="EMBL" id="JAVYJV010000020">
    <property type="protein sequence ID" value="KAK4343272.1"/>
    <property type="molecule type" value="Genomic_DNA"/>
</dbReference>
<protein>
    <recommendedName>
        <fullName evidence="4">Calcineurin-like metallo-phosphoesterase superfamily protein</fullName>
    </recommendedName>
</protein>
<feature type="signal peptide" evidence="1">
    <location>
        <begin position="1"/>
        <end position="29"/>
    </location>
</feature>
<feature type="chain" id="PRO_5042125966" description="Calcineurin-like metallo-phosphoesterase superfamily protein" evidence="1">
    <location>
        <begin position="30"/>
        <end position="324"/>
    </location>
</feature>
<reference evidence="2" key="1">
    <citation type="submission" date="2023-12" db="EMBL/GenBank/DDBJ databases">
        <title>Genome assembly of Anisodus tanguticus.</title>
        <authorList>
            <person name="Wang Y.-J."/>
        </authorList>
    </citation>
    <scope>NUCLEOTIDE SEQUENCE</scope>
    <source>
        <strain evidence="2">KB-2021</strain>
        <tissue evidence="2">Leaf</tissue>
    </source>
</reference>
<dbReference type="SUPFAM" id="SSF56300">
    <property type="entry name" value="Metallo-dependent phosphatases"/>
    <property type="match status" value="1"/>
</dbReference>
<gene>
    <name evidence="2" type="ORF">RND71_036366</name>
</gene>
<dbReference type="PANTHER" id="PTHR32254:SF5">
    <property type="entry name" value="CALCINEURIN-LIKE METALLO-PHOSPHOESTERASE SUPERFAMILY PROTEIN"/>
    <property type="match status" value="1"/>
</dbReference>
<organism evidence="2 3">
    <name type="scientific">Anisodus tanguticus</name>
    <dbReference type="NCBI Taxonomy" id="243964"/>
    <lineage>
        <taxon>Eukaryota</taxon>
        <taxon>Viridiplantae</taxon>
        <taxon>Streptophyta</taxon>
        <taxon>Embryophyta</taxon>
        <taxon>Tracheophyta</taxon>
        <taxon>Spermatophyta</taxon>
        <taxon>Magnoliopsida</taxon>
        <taxon>eudicotyledons</taxon>
        <taxon>Gunneridae</taxon>
        <taxon>Pentapetalae</taxon>
        <taxon>asterids</taxon>
        <taxon>lamiids</taxon>
        <taxon>Solanales</taxon>
        <taxon>Solanaceae</taxon>
        <taxon>Solanoideae</taxon>
        <taxon>Hyoscyameae</taxon>
        <taxon>Anisodus</taxon>
    </lineage>
</organism>
<comment type="caution">
    <text evidence="2">The sequence shown here is derived from an EMBL/GenBank/DDBJ whole genome shotgun (WGS) entry which is preliminary data.</text>
</comment>
<dbReference type="Gene3D" id="3.60.21.10">
    <property type="match status" value="1"/>
</dbReference>
<accession>A0AAE1R3I1</accession>
<evidence type="ECO:0000256" key="1">
    <source>
        <dbReference type="SAM" id="SignalP"/>
    </source>
</evidence>
<name>A0AAE1R3I1_9SOLA</name>
<proteinExistence type="predicted"/>
<dbReference type="Proteomes" id="UP001291623">
    <property type="component" value="Unassembled WGS sequence"/>
</dbReference>
<dbReference type="PANTHER" id="PTHR32254">
    <property type="entry name" value="EXPRESSED PROTEIN"/>
    <property type="match status" value="1"/>
</dbReference>
<keyword evidence="3" id="KW-1185">Reference proteome</keyword>
<evidence type="ECO:0000313" key="3">
    <source>
        <dbReference type="Proteomes" id="UP001291623"/>
    </source>
</evidence>
<dbReference type="InterPro" id="IPR029052">
    <property type="entry name" value="Metallo-depent_PP-like"/>
</dbReference>
<evidence type="ECO:0000313" key="2">
    <source>
        <dbReference type="EMBL" id="KAK4343272.1"/>
    </source>
</evidence>
<sequence>MMKKSWVCTIITQFSLCLSLFLVINLCQNQKPMIRNGNVNIIPMDIYFISVTGGGLRSFQEQTLLLKQLSFLINLGKKESSVFYHVHFLADSFSLESYIEKVEKVAKKFNARFVINISELGEDDPLLQNATWHFPSVKIPWYSTRSLEGQGVNYYLKQFKFAHGSLDIIVVDTGLYEASSNGAGDKQSLWLIDTLENSESKWCVAVGFHPLVACEEDTTQTKLKHQFQSLHGVFLKYGVDAYISGKACADNVEERPIAESKTGTARYKGPLLTKVNQNLPYSMEKVNGFLLHKVSGLEIVSYLVTLEGDVVQKIFLHQRGKDIM</sequence>